<protein>
    <submittedName>
        <fullName evidence="2">Uncharacterized protein</fullName>
    </submittedName>
</protein>
<evidence type="ECO:0000313" key="2">
    <source>
        <dbReference type="EMBL" id="KAK1669794.1"/>
    </source>
</evidence>
<proteinExistence type="predicted"/>
<organism evidence="2 3">
    <name type="scientific">Lolium multiflorum</name>
    <name type="common">Italian ryegrass</name>
    <name type="synonym">Lolium perenne subsp. multiflorum</name>
    <dbReference type="NCBI Taxonomy" id="4521"/>
    <lineage>
        <taxon>Eukaryota</taxon>
        <taxon>Viridiplantae</taxon>
        <taxon>Streptophyta</taxon>
        <taxon>Embryophyta</taxon>
        <taxon>Tracheophyta</taxon>
        <taxon>Spermatophyta</taxon>
        <taxon>Magnoliopsida</taxon>
        <taxon>Liliopsida</taxon>
        <taxon>Poales</taxon>
        <taxon>Poaceae</taxon>
        <taxon>BOP clade</taxon>
        <taxon>Pooideae</taxon>
        <taxon>Poodae</taxon>
        <taxon>Poeae</taxon>
        <taxon>Poeae Chloroplast Group 2 (Poeae type)</taxon>
        <taxon>Loliodinae</taxon>
        <taxon>Loliinae</taxon>
        <taxon>Lolium</taxon>
    </lineage>
</organism>
<dbReference type="Proteomes" id="UP001231189">
    <property type="component" value="Unassembled WGS sequence"/>
</dbReference>
<dbReference type="AlphaFoldDB" id="A0AAD8T5M5"/>
<sequence>MAAAARRSVSTSDSHRGSHGSACSFPPPRQDLRLRELPPLKGLLIHGDRVHQHSGISAAMSSAMAAARGAATTTPSVVAAAVALDPNGVAAAGPRGAAWPESGGGSIASMSGRTRGLRWP</sequence>
<gene>
    <name evidence="2" type="ORF">QYE76_057953</name>
</gene>
<feature type="region of interest" description="Disordered" evidence="1">
    <location>
        <begin position="92"/>
        <end position="120"/>
    </location>
</feature>
<name>A0AAD8T5M5_LOLMU</name>
<accession>A0AAD8T5M5</accession>
<dbReference type="EMBL" id="JAUUTY010000003">
    <property type="protein sequence ID" value="KAK1669794.1"/>
    <property type="molecule type" value="Genomic_DNA"/>
</dbReference>
<reference evidence="2" key="1">
    <citation type="submission" date="2023-07" db="EMBL/GenBank/DDBJ databases">
        <title>A chromosome-level genome assembly of Lolium multiflorum.</title>
        <authorList>
            <person name="Chen Y."/>
            <person name="Copetti D."/>
            <person name="Kolliker R."/>
            <person name="Studer B."/>
        </authorList>
    </citation>
    <scope>NUCLEOTIDE SEQUENCE</scope>
    <source>
        <strain evidence="2">02402/16</strain>
        <tissue evidence="2">Leaf</tissue>
    </source>
</reference>
<comment type="caution">
    <text evidence="2">The sequence shown here is derived from an EMBL/GenBank/DDBJ whole genome shotgun (WGS) entry which is preliminary data.</text>
</comment>
<keyword evidence="3" id="KW-1185">Reference proteome</keyword>
<feature type="region of interest" description="Disordered" evidence="1">
    <location>
        <begin position="1"/>
        <end position="33"/>
    </location>
</feature>
<evidence type="ECO:0000256" key="1">
    <source>
        <dbReference type="SAM" id="MobiDB-lite"/>
    </source>
</evidence>
<evidence type="ECO:0000313" key="3">
    <source>
        <dbReference type="Proteomes" id="UP001231189"/>
    </source>
</evidence>